<dbReference type="InterPro" id="IPR008932">
    <property type="entry name" value="Ribosomal_bL12_oligo"/>
</dbReference>
<dbReference type="Proteomes" id="UP000177091">
    <property type="component" value="Unassembled WGS sequence"/>
</dbReference>
<dbReference type="GO" id="GO:0003729">
    <property type="term" value="F:mRNA binding"/>
    <property type="evidence" value="ECO:0007669"/>
    <property type="project" value="TreeGrafter"/>
</dbReference>
<comment type="caution">
    <text evidence="8">The sequence shown here is derived from an EMBL/GenBank/DDBJ whole genome shotgun (WGS) entry which is preliminary data.</text>
</comment>
<dbReference type="Gene3D" id="1.20.5.710">
    <property type="entry name" value="Single helix bin"/>
    <property type="match status" value="1"/>
</dbReference>
<keyword evidence="3" id="KW-0687">Ribonucleoprotein</keyword>
<evidence type="ECO:0000256" key="1">
    <source>
        <dbReference type="ARBA" id="ARBA00007197"/>
    </source>
</evidence>
<evidence type="ECO:0000256" key="5">
    <source>
        <dbReference type="SAM" id="MobiDB-lite"/>
    </source>
</evidence>
<evidence type="ECO:0000256" key="3">
    <source>
        <dbReference type="ARBA" id="ARBA00023274"/>
    </source>
</evidence>
<proteinExistence type="inferred from homology"/>
<accession>A0A1F7WP27</accession>
<evidence type="ECO:0000256" key="2">
    <source>
        <dbReference type="ARBA" id="ARBA00022980"/>
    </source>
</evidence>
<feature type="domain" description="Large ribosomal subunit protein bL12 C-terminal" evidence="6">
    <location>
        <begin position="68"/>
        <end position="134"/>
    </location>
</feature>
<feature type="domain" description="Large ribosomal subunit protein bL12 oligomerization" evidence="7">
    <location>
        <begin position="10"/>
        <end position="53"/>
    </location>
</feature>
<evidence type="ECO:0000256" key="4">
    <source>
        <dbReference type="ARBA" id="ARBA00035412"/>
    </source>
</evidence>
<dbReference type="Pfam" id="PF00542">
    <property type="entry name" value="Ribosomal_L12"/>
    <property type="match status" value="1"/>
</dbReference>
<dbReference type="GO" id="GO:0022625">
    <property type="term" value="C:cytosolic large ribosomal subunit"/>
    <property type="evidence" value="ECO:0007669"/>
    <property type="project" value="TreeGrafter"/>
</dbReference>
<evidence type="ECO:0000313" key="8">
    <source>
        <dbReference type="EMBL" id="OGM04590.1"/>
    </source>
</evidence>
<dbReference type="AlphaFoldDB" id="A0A1F7WP27"/>
<comment type="similarity">
    <text evidence="1">Belongs to the bacterial ribosomal protein bL12 family.</text>
</comment>
<dbReference type="InterPro" id="IPR013823">
    <property type="entry name" value="Ribosomal_bL12_C"/>
</dbReference>
<keyword evidence="2" id="KW-0689">Ribosomal protein</keyword>
<evidence type="ECO:0000259" key="6">
    <source>
        <dbReference type="Pfam" id="PF00542"/>
    </source>
</evidence>
<dbReference type="InterPro" id="IPR000206">
    <property type="entry name" value="Ribosomal_bL12"/>
</dbReference>
<dbReference type="InterPro" id="IPR036235">
    <property type="entry name" value="Ribosomal_bL12_oligo_N_sf"/>
</dbReference>
<dbReference type="PANTHER" id="PTHR45987">
    <property type="entry name" value="39S RIBOSOMAL PROTEIN L12"/>
    <property type="match status" value="1"/>
</dbReference>
<dbReference type="PANTHER" id="PTHR45987:SF4">
    <property type="entry name" value="LARGE RIBOSOMAL SUBUNIT PROTEIN BL12M"/>
    <property type="match status" value="1"/>
</dbReference>
<dbReference type="GO" id="GO:0003735">
    <property type="term" value="F:structural constituent of ribosome"/>
    <property type="evidence" value="ECO:0007669"/>
    <property type="project" value="InterPro"/>
</dbReference>
<reference evidence="8 9" key="1">
    <citation type="journal article" date="2016" name="Nat. Commun.">
        <title>Thousands of microbial genomes shed light on interconnected biogeochemical processes in an aquifer system.</title>
        <authorList>
            <person name="Anantharaman K."/>
            <person name="Brown C.T."/>
            <person name="Hug L.A."/>
            <person name="Sharon I."/>
            <person name="Castelle C.J."/>
            <person name="Probst A.J."/>
            <person name="Thomas B.C."/>
            <person name="Singh A."/>
            <person name="Wilkins M.J."/>
            <person name="Karaoz U."/>
            <person name="Brodie E.L."/>
            <person name="Williams K.H."/>
            <person name="Hubbard S.S."/>
            <person name="Banfield J.F."/>
        </authorList>
    </citation>
    <scope>NUCLEOTIDE SEQUENCE [LARGE SCALE GENOMIC DNA]</scope>
</reference>
<dbReference type="SUPFAM" id="SSF54736">
    <property type="entry name" value="ClpS-like"/>
    <property type="match status" value="1"/>
</dbReference>
<evidence type="ECO:0000313" key="9">
    <source>
        <dbReference type="Proteomes" id="UP000177091"/>
    </source>
</evidence>
<organism evidence="8 9">
    <name type="scientific">Candidatus Woesebacteria bacterium GWA1_42_12</name>
    <dbReference type="NCBI Taxonomy" id="1802472"/>
    <lineage>
        <taxon>Bacteria</taxon>
        <taxon>Candidatus Woeseibacteriota</taxon>
    </lineage>
</organism>
<dbReference type="InterPro" id="IPR014719">
    <property type="entry name" value="Ribosomal_bL12_C/ClpS-like"/>
</dbReference>
<dbReference type="GO" id="GO:0006412">
    <property type="term" value="P:translation"/>
    <property type="evidence" value="ECO:0007669"/>
    <property type="project" value="InterPro"/>
</dbReference>
<protein>
    <recommendedName>
        <fullName evidence="4">50S ribosomal protein L7/L12</fullName>
    </recommendedName>
</protein>
<dbReference type="Gene3D" id="3.30.1390.10">
    <property type="match status" value="1"/>
</dbReference>
<gene>
    <name evidence="8" type="ORF">A2112_00805</name>
</gene>
<feature type="region of interest" description="Disordered" evidence="5">
    <location>
        <begin position="46"/>
        <end position="67"/>
    </location>
</feature>
<dbReference type="EMBL" id="MGFK01000010">
    <property type="protein sequence ID" value="OGM04590.1"/>
    <property type="molecule type" value="Genomic_DNA"/>
</dbReference>
<sequence>MKKVAGNVGKLVDEIAKLTVLELSELVSALQDKLGVSAVPITQAPAAQATGGEAPQGGPESAGGGVQSVTITAAGTNKIGVIKALREINPNLTLMDAKNMTEQLPAEVLKDAKAEDVKSAVEKLKTAGATVEAK</sequence>
<dbReference type="Pfam" id="PF16320">
    <property type="entry name" value="Ribosomal_L12_N"/>
    <property type="match status" value="1"/>
</dbReference>
<evidence type="ECO:0000259" key="7">
    <source>
        <dbReference type="Pfam" id="PF16320"/>
    </source>
</evidence>
<name>A0A1F7WP27_9BACT</name>
<dbReference type="SUPFAM" id="SSF48300">
    <property type="entry name" value="Ribosomal protein L7/12, oligomerisation (N-terminal) domain"/>
    <property type="match status" value="1"/>
</dbReference>